<dbReference type="RefSeq" id="WP_216418418.1">
    <property type="nucleotide sequence ID" value="NZ_JAHLQK010000005.1"/>
</dbReference>
<evidence type="ECO:0000313" key="5">
    <source>
        <dbReference type="Proteomes" id="UP000779508"/>
    </source>
</evidence>
<dbReference type="CDD" id="cd01092">
    <property type="entry name" value="APP-like"/>
    <property type="match status" value="1"/>
</dbReference>
<dbReference type="InterPro" id="IPR000587">
    <property type="entry name" value="Creatinase_N"/>
</dbReference>
<dbReference type="InterPro" id="IPR000994">
    <property type="entry name" value="Pept_M24"/>
</dbReference>
<evidence type="ECO:0000259" key="2">
    <source>
        <dbReference type="Pfam" id="PF00557"/>
    </source>
</evidence>
<keyword evidence="1" id="KW-0479">Metal-binding</keyword>
<dbReference type="Pfam" id="PF01321">
    <property type="entry name" value="Creatinase_N"/>
    <property type="match status" value="1"/>
</dbReference>
<feature type="domain" description="Peptidase M24" evidence="2">
    <location>
        <begin position="134"/>
        <end position="337"/>
    </location>
</feature>
<dbReference type="Proteomes" id="UP000779508">
    <property type="component" value="Unassembled WGS sequence"/>
</dbReference>
<comment type="similarity">
    <text evidence="1">Belongs to the peptidase M24B family.</text>
</comment>
<evidence type="ECO:0000313" key="4">
    <source>
        <dbReference type="EMBL" id="MBU5677577.1"/>
    </source>
</evidence>
<feature type="domain" description="Creatinase N-terminal" evidence="3">
    <location>
        <begin position="4"/>
        <end position="127"/>
    </location>
</feature>
<sequence length="355" mass="39370">MNKRIDNLRTLLKDKGLDGILLYKPENRRYASGFTGSTGYVLITKNDAKFITDFRYLDQASTQCNGYEIVEINNQKTITDVLNGFDLGKLGVEEDFMTYGQYSDFLNKLVKTELTPLDGALVDLRSVKTLDEVEYIEKAASIADEAFNHILNFVKLGMSELDIALELEFFMKKRGANKLSFESIIASGKRSSLPHGVATSKTIEAGDLITLDFGCVYNGYCSDMTRTFVLGKANNKQKEIYNIVLEAQKTSLEAVEPGVTGEELDGIARKIISDKGYGQYFGHGLGHGVGLEVHELPHINVRGKVPMESGMIITIEPGIYISDFGGVRIEDLVLVTDDGYRVLSKSTKDLIELEI</sequence>
<protein>
    <submittedName>
        <fullName evidence="4">Xaa-Pro peptidase family protein</fullName>
    </submittedName>
</protein>
<comment type="caution">
    <text evidence="4">The sequence shown here is derived from an EMBL/GenBank/DDBJ whole genome shotgun (WGS) entry which is preliminary data.</text>
</comment>
<dbReference type="EMBL" id="JAHLQK010000005">
    <property type="protein sequence ID" value="MBU5677577.1"/>
    <property type="molecule type" value="Genomic_DNA"/>
</dbReference>
<dbReference type="PANTHER" id="PTHR46112">
    <property type="entry name" value="AMINOPEPTIDASE"/>
    <property type="match status" value="1"/>
</dbReference>
<dbReference type="PROSITE" id="PS00491">
    <property type="entry name" value="PROLINE_PEPTIDASE"/>
    <property type="match status" value="1"/>
</dbReference>
<name>A0ABS6G510_9FIRM</name>
<dbReference type="InterPro" id="IPR050659">
    <property type="entry name" value="Peptidase_M24B"/>
</dbReference>
<organism evidence="4 5">
    <name type="scientific">Alkaliphilus flagellatus</name>
    <dbReference type="NCBI Taxonomy" id="2841507"/>
    <lineage>
        <taxon>Bacteria</taxon>
        <taxon>Bacillati</taxon>
        <taxon>Bacillota</taxon>
        <taxon>Clostridia</taxon>
        <taxon>Peptostreptococcales</taxon>
        <taxon>Natronincolaceae</taxon>
        <taxon>Alkaliphilus</taxon>
    </lineage>
</organism>
<accession>A0ABS6G510</accession>
<gene>
    <name evidence="4" type="ORF">KQI88_14225</name>
</gene>
<evidence type="ECO:0000259" key="3">
    <source>
        <dbReference type="Pfam" id="PF01321"/>
    </source>
</evidence>
<dbReference type="InterPro" id="IPR001131">
    <property type="entry name" value="Peptidase_M24B_aminopep-P_CS"/>
</dbReference>
<dbReference type="Pfam" id="PF00557">
    <property type="entry name" value="Peptidase_M24"/>
    <property type="match status" value="1"/>
</dbReference>
<evidence type="ECO:0000256" key="1">
    <source>
        <dbReference type="RuleBase" id="RU000590"/>
    </source>
</evidence>
<reference evidence="4 5" key="1">
    <citation type="submission" date="2021-06" db="EMBL/GenBank/DDBJ databases">
        <authorList>
            <person name="Sun Q."/>
            <person name="Li D."/>
        </authorList>
    </citation>
    <scope>NUCLEOTIDE SEQUENCE [LARGE SCALE GENOMIC DNA]</scope>
    <source>
        <strain evidence="4 5">MSJ-5</strain>
    </source>
</reference>
<keyword evidence="5" id="KW-1185">Reference proteome</keyword>
<dbReference type="PANTHER" id="PTHR46112:SF3">
    <property type="entry name" value="AMINOPEPTIDASE YPDF"/>
    <property type="match status" value="1"/>
</dbReference>
<proteinExistence type="inferred from homology"/>